<dbReference type="Proteomes" id="UP000288216">
    <property type="component" value="Unassembled WGS sequence"/>
</dbReference>
<evidence type="ECO:0000313" key="4">
    <source>
        <dbReference type="Proteomes" id="UP000288216"/>
    </source>
</evidence>
<feature type="region of interest" description="Disordered" evidence="2">
    <location>
        <begin position="294"/>
        <end position="314"/>
    </location>
</feature>
<evidence type="ECO:0000313" key="3">
    <source>
        <dbReference type="EMBL" id="GCB61523.1"/>
    </source>
</evidence>
<organism evidence="3 4">
    <name type="scientific">Scyliorhinus torazame</name>
    <name type="common">Cloudy catshark</name>
    <name type="synonym">Catulus torazame</name>
    <dbReference type="NCBI Taxonomy" id="75743"/>
    <lineage>
        <taxon>Eukaryota</taxon>
        <taxon>Metazoa</taxon>
        <taxon>Chordata</taxon>
        <taxon>Craniata</taxon>
        <taxon>Vertebrata</taxon>
        <taxon>Chondrichthyes</taxon>
        <taxon>Elasmobranchii</taxon>
        <taxon>Galeomorphii</taxon>
        <taxon>Galeoidea</taxon>
        <taxon>Carcharhiniformes</taxon>
        <taxon>Scyliorhinidae</taxon>
        <taxon>Scyliorhinus</taxon>
    </lineage>
</organism>
<proteinExistence type="predicted"/>
<dbReference type="PANTHER" id="PTHR35153">
    <property type="entry name" value="COILED-COIL DOMAIN-CONTAINING PROTEIN 154"/>
    <property type="match status" value="1"/>
</dbReference>
<keyword evidence="4" id="KW-1185">Reference proteome</keyword>
<feature type="coiled-coil region" evidence="1">
    <location>
        <begin position="39"/>
        <end position="80"/>
    </location>
</feature>
<gene>
    <name evidence="3" type="ORF">scyTo_0004111</name>
</gene>
<dbReference type="AlphaFoldDB" id="A0A401NKW7"/>
<dbReference type="STRING" id="75743.A0A401NKW7"/>
<comment type="caution">
    <text evidence="3">The sequence shown here is derived from an EMBL/GenBank/DDBJ whole genome shotgun (WGS) entry which is preliminary data.</text>
</comment>
<protein>
    <submittedName>
        <fullName evidence="3">Uncharacterized protein</fullName>
    </submittedName>
</protein>
<reference evidence="3 4" key="1">
    <citation type="journal article" date="2018" name="Nat. Ecol. Evol.">
        <title>Shark genomes provide insights into elasmobranch evolution and the origin of vertebrates.</title>
        <authorList>
            <person name="Hara Y"/>
            <person name="Yamaguchi K"/>
            <person name="Onimaru K"/>
            <person name="Kadota M"/>
            <person name="Koyanagi M"/>
            <person name="Keeley SD"/>
            <person name="Tatsumi K"/>
            <person name="Tanaka K"/>
            <person name="Motone F"/>
            <person name="Kageyama Y"/>
            <person name="Nozu R"/>
            <person name="Adachi N"/>
            <person name="Nishimura O"/>
            <person name="Nakagawa R"/>
            <person name="Tanegashima C"/>
            <person name="Kiyatake I"/>
            <person name="Matsumoto R"/>
            <person name="Murakumo K"/>
            <person name="Nishida K"/>
            <person name="Terakita A"/>
            <person name="Kuratani S"/>
            <person name="Sato K"/>
            <person name="Hyodo S Kuraku.S."/>
        </authorList>
    </citation>
    <scope>NUCLEOTIDE SEQUENCE [LARGE SCALE GENOMIC DNA]</scope>
</reference>
<dbReference type="EMBL" id="BFAA01001187">
    <property type="protein sequence ID" value="GCB61523.1"/>
    <property type="molecule type" value="Genomic_DNA"/>
</dbReference>
<evidence type="ECO:0000256" key="1">
    <source>
        <dbReference type="SAM" id="Coils"/>
    </source>
</evidence>
<keyword evidence="1" id="KW-0175">Coiled coil</keyword>
<evidence type="ECO:0000256" key="2">
    <source>
        <dbReference type="SAM" id="MobiDB-lite"/>
    </source>
</evidence>
<dbReference type="InterPro" id="IPR029512">
    <property type="entry name" value="CCDC154"/>
</dbReference>
<dbReference type="PANTHER" id="PTHR35153:SF1">
    <property type="entry name" value="COILED-COIL DOMAIN-CONTAINING PROTEIN 154"/>
    <property type="match status" value="1"/>
</dbReference>
<sequence length="440" mass="51602">MDSIGTSNNMISKIVSRLKEAEGMLYFEKRTVDMILDHMSQLDQVINDQQEDMKRQKSNLEDRMGELQTAVREIEDQRNQTKPMVSTLLNDLGQEKNKMEWQNSEIKLIRAEMEKVSKRMVNDINIILTATVAQQDHKREDDLYQLHQKEMDRSYFPESIYPQNLRRLENVRDEHEKVLREENEKNLSSLQQLHVEEIEALKDKQSRHRPSEHYVKTDEDVKKLADTFAYDFSWIQRVLKAEIQERMKQGTQLGKKIDDLHERLSLALVTLQKAVAILQEDLNKIKKEPEALQSKYAESKAEPNAKTKEDFQDRDVESLSRTMGTLLADIYRVIEETPGEIAKIKENLMVSIEEIKKLRSDLIKLKTGTNLEQENDTVSTDHLFIKEHNGGDDKEINRWGVYQATRWMQWKNALRNVMQASKLKNQRNESFSDKKDNGEI</sequence>
<feature type="compositionally biased region" description="Basic and acidic residues" evidence="2">
    <location>
        <begin position="297"/>
        <end position="314"/>
    </location>
</feature>
<name>A0A401NKW7_SCYTO</name>
<dbReference type="OrthoDB" id="9445857at2759"/>
<accession>A0A401NKW7</accession>